<comment type="caution">
    <text evidence="2">The sequence shown here is derived from an EMBL/GenBank/DDBJ whole genome shotgun (WGS) entry which is preliminary data.</text>
</comment>
<evidence type="ECO:0000313" key="3">
    <source>
        <dbReference type="Proteomes" id="UP000314294"/>
    </source>
</evidence>
<evidence type="ECO:0000256" key="1">
    <source>
        <dbReference type="SAM" id="Phobius"/>
    </source>
</evidence>
<sequence length="172" mass="19675">MNFYYFFTYLLLFHYFFTFSLLLLLFITFLLPFYFFALSGLSVFSPDCDLTRSSKINPGSSQLNYLPSYVWVMRPELVSRAGGHLHPDGSLPVASCEAWEGRPGEVLPWRSALSIESKRVSLICRFSLVAACHTTSSSSSTSLEEQKEERKGGDQLVMCKLIGQRKERERKF</sequence>
<keyword evidence="1" id="KW-0472">Membrane</keyword>
<keyword evidence="3" id="KW-1185">Reference proteome</keyword>
<dbReference type="Proteomes" id="UP000314294">
    <property type="component" value="Unassembled WGS sequence"/>
</dbReference>
<dbReference type="EMBL" id="SRLO01000191">
    <property type="protein sequence ID" value="TNN68330.1"/>
    <property type="molecule type" value="Genomic_DNA"/>
</dbReference>
<accession>A0A4Z2HRS5</accession>
<gene>
    <name evidence="2" type="ORF">EYF80_021383</name>
</gene>
<keyword evidence="1" id="KW-0812">Transmembrane</keyword>
<organism evidence="2 3">
    <name type="scientific">Liparis tanakae</name>
    <name type="common">Tanaka's snailfish</name>
    <dbReference type="NCBI Taxonomy" id="230148"/>
    <lineage>
        <taxon>Eukaryota</taxon>
        <taxon>Metazoa</taxon>
        <taxon>Chordata</taxon>
        <taxon>Craniata</taxon>
        <taxon>Vertebrata</taxon>
        <taxon>Euteleostomi</taxon>
        <taxon>Actinopterygii</taxon>
        <taxon>Neopterygii</taxon>
        <taxon>Teleostei</taxon>
        <taxon>Neoteleostei</taxon>
        <taxon>Acanthomorphata</taxon>
        <taxon>Eupercaria</taxon>
        <taxon>Perciformes</taxon>
        <taxon>Cottioidei</taxon>
        <taxon>Cottales</taxon>
        <taxon>Liparidae</taxon>
        <taxon>Liparis</taxon>
    </lineage>
</organism>
<proteinExistence type="predicted"/>
<feature type="transmembrane region" description="Helical" evidence="1">
    <location>
        <begin position="12"/>
        <end position="36"/>
    </location>
</feature>
<dbReference type="AlphaFoldDB" id="A0A4Z2HRS5"/>
<name>A0A4Z2HRS5_9TELE</name>
<keyword evidence="1" id="KW-1133">Transmembrane helix</keyword>
<protein>
    <submittedName>
        <fullName evidence="2">Uncharacterized protein</fullName>
    </submittedName>
</protein>
<reference evidence="2 3" key="1">
    <citation type="submission" date="2019-03" db="EMBL/GenBank/DDBJ databases">
        <title>First draft genome of Liparis tanakae, snailfish: a comprehensive survey of snailfish specific genes.</title>
        <authorList>
            <person name="Kim W."/>
            <person name="Song I."/>
            <person name="Jeong J.-H."/>
            <person name="Kim D."/>
            <person name="Kim S."/>
            <person name="Ryu S."/>
            <person name="Song J.Y."/>
            <person name="Lee S.K."/>
        </authorList>
    </citation>
    <scope>NUCLEOTIDE SEQUENCE [LARGE SCALE GENOMIC DNA]</scope>
    <source>
        <tissue evidence="2">Muscle</tissue>
    </source>
</reference>
<evidence type="ECO:0000313" key="2">
    <source>
        <dbReference type="EMBL" id="TNN68330.1"/>
    </source>
</evidence>